<feature type="coiled-coil region" evidence="1">
    <location>
        <begin position="41"/>
        <end position="75"/>
    </location>
</feature>
<dbReference type="EMBL" id="DSFH01000065">
    <property type="protein sequence ID" value="HEW64462.1"/>
    <property type="molecule type" value="Genomic_DNA"/>
</dbReference>
<protein>
    <submittedName>
        <fullName evidence="3">Uncharacterized protein</fullName>
    </submittedName>
</protein>
<dbReference type="Proteomes" id="UP000886076">
    <property type="component" value="Unassembled WGS sequence"/>
</dbReference>
<proteinExistence type="predicted"/>
<comment type="caution">
    <text evidence="3">The sequence shown here is derived from an EMBL/GenBank/DDBJ whole genome shotgun (WGS) entry which is preliminary data.</text>
</comment>
<reference evidence="3" key="1">
    <citation type="journal article" date="2020" name="mSystems">
        <title>Genome- and Community-Level Interaction Insights into Carbon Utilization and Element Cycling Functions of Hydrothermarchaeota in Hydrothermal Sediment.</title>
        <authorList>
            <person name="Zhou Z."/>
            <person name="Liu Y."/>
            <person name="Xu W."/>
            <person name="Pan J."/>
            <person name="Luo Z.H."/>
            <person name="Li M."/>
        </authorList>
    </citation>
    <scope>NUCLEOTIDE SEQUENCE [LARGE SCALE GENOMIC DNA]</scope>
    <source>
        <strain evidence="3">SpSt-1261</strain>
    </source>
</reference>
<evidence type="ECO:0000256" key="2">
    <source>
        <dbReference type="SAM" id="MobiDB-lite"/>
    </source>
</evidence>
<feature type="region of interest" description="Disordered" evidence="2">
    <location>
        <begin position="199"/>
        <end position="222"/>
    </location>
</feature>
<name>A0A7C2VRD3_9CREN</name>
<gene>
    <name evidence="3" type="ORF">ENO39_05360</name>
</gene>
<evidence type="ECO:0000313" key="3">
    <source>
        <dbReference type="EMBL" id="HEW64462.1"/>
    </source>
</evidence>
<dbReference type="AlphaFoldDB" id="A0A7C2VRD3"/>
<keyword evidence="1" id="KW-0175">Coiled coil</keyword>
<dbReference type="Gene3D" id="6.10.140.1230">
    <property type="match status" value="1"/>
</dbReference>
<sequence>MSAIDKFGKRWSPQDSEGIWSKIKDRIVPPPPVRYRITMALFKIRIEKNKLEYTLNKLQERANGLFEKVVDAQVKKDSERAAMYANEVAEVRKVAKTIMSSIFALERIGLRLETVRDVGDLVSAMGPVVGVVKEVRNNLMGIMPEVAFELGEVDEILQSTVTELGEFTGIQMNNIYVTDEAKKVMEEAATIAEQRMKEQFPELPGGSMNLPAPPSVNASDKH</sequence>
<evidence type="ECO:0000256" key="1">
    <source>
        <dbReference type="SAM" id="Coils"/>
    </source>
</evidence>
<organism evidence="3">
    <name type="scientific">Fervidicoccus fontis</name>
    <dbReference type="NCBI Taxonomy" id="683846"/>
    <lineage>
        <taxon>Archaea</taxon>
        <taxon>Thermoproteota</taxon>
        <taxon>Thermoprotei</taxon>
        <taxon>Fervidicoccales</taxon>
        <taxon>Fervidicoccaceae</taxon>
        <taxon>Fervidicoccus</taxon>
    </lineage>
</organism>
<accession>A0A7C2VRD3</accession>
<dbReference type="RefSeq" id="WP_272985808.1">
    <property type="nucleotide sequence ID" value="NZ_DSFH01000065.1"/>
</dbReference>